<proteinExistence type="predicted"/>
<organism evidence="1">
    <name type="scientific">Arundo donax</name>
    <name type="common">Giant reed</name>
    <name type="synonym">Donax arundinaceus</name>
    <dbReference type="NCBI Taxonomy" id="35708"/>
    <lineage>
        <taxon>Eukaryota</taxon>
        <taxon>Viridiplantae</taxon>
        <taxon>Streptophyta</taxon>
        <taxon>Embryophyta</taxon>
        <taxon>Tracheophyta</taxon>
        <taxon>Spermatophyta</taxon>
        <taxon>Magnoliopsida</taxon>
        <taxon>Liliopsida</taxon>
        <taxon>Poales</taxon>
        <taxon>Poaceae</taxon>
        <taxon>PACMAD clade</taxon>
        <taxon>Arundinoideae</taxon>
        <taxon>Arundineae</taxon>
        <taxon>Arundo</taxon>
    </lineage>
</organism>
<dbReference type="AlphaFoldDB" id="A0A0A9SW62"/>
<protein>
    <submittedName>
        <fullName evidence="1">Uncharacterized protein</fullName>
    </submittedName>
</protein>
<dbReference type="EMBL" id="GBRH01275079">
    <property type="protein sequence ID" value="JAD22816.1"/>
    <property type="molecule type" value="Transcribed_RNA"/>
</dbReference>
<reference evidence="1" key="1">
    <citation type="submission" date="2014-09" db="EMBL/GenBank/DDBJ databases">
        <authorList>
            <person name="Magalhaes I.L.F."/>
            <person name="Oliveira U."/>
            <person name="Santos F.R."/>
            <person name="Vidigal T.H.D.A."/>
            <person name="Brescovit A.D."/>
            <person name="Santos A.J."/>
        </authorList>
    </citation>
    <scope>NUCLEOTIDE SEQUENCE</scope>
    <source>
        <tissue evidence="1">Shoot tissue taken approximately 20 cm above the soil surface</tissue>
    </source>
</reference>
<name>A0A0A9SW62_ARUDO</name>
<accession>A0A0A9SW62</accession>
<sequence length="23" mass="2606">MLLENGWTVCLNDIGTVMLRKKA</sequence>
<evidence type="ECO:0000313" key="1">
    <source>
        <dbReference type="EMBL" id="JAD22816.1"/>
    </source>
</evidence>
<reference evidence="1" key="2">
    <citation type="journal article" date="2015" name="Data Brief">
        <title>Shoot transcriptome of the giant reed, Arundo donax.</title>
        <authorList>
            <person name="Barrero R.A."/>
            <person name="Guerrero F.D."/>
            <person name="Moolhuijzen P."/>
            <person name="Goolsby J.A."/>
            <person name="Tidwell J."/>
            <person name="Bellgard S.E."/>
            <person name="Bellgard M.I."/>
        </authorList>
    </citation>
    <scope>NUCLEOTIDE SEQUENCE</scope>
    <source>
        <tissue evidence="1">Shoot tissue taken approximately 20 cm above the soil surface</tissue>
    </source>
</reference>